<dbReference type="PANTHER" id="PTHR12286">
    <property type="entry name" value="SACCHAROPINE DEHYDROGENASE-LIKE OXIDOREDUCTASE"/>
    <property type="match status" value="1"/>
</dbReference>
<reference evidence="4" key="1">
    <citation type="journal article" date="2023" name="G3 (Bethesda)">
        <title>Whole genome assemblies of Zophobas morio and Tenebrio molitor.</title>
        <authorList>
            <person name="Kaur S."/>
            <person name="Stinson S.A."/>
            <person name="diCenzo G.C."/>
        </authorList>
    </citation>
    <scope>NUCLEOTIDE SEQUENCE</scope>
    <source>
        <strain evidence="4">QUZm001</strain>
    </source>
</reference>
<proteinExistence type="inferred from homology"/>
<keyword evidence="5" id="KW-1185">Reference proteome</keyword>
<evidence type="ECO:0000313" key="5">
    <source>
        <dbReference type="Proteomes" id="UP001168821"/>
    </source>
</evidence>
<feature type="transmembrane region" description="Helical" evidence="2">
    <location>
        <begin position="375"/>
        <end position="392"/>
    </location>
</feature>
<dbReference type="InterPro" id="IPR051276">
    <property type="entry name" value="Saccharopine_DH-like_oxidrdct"/>
</dbReference>
<dbReference type="InterPro" id="IPR036291">
    <property type="entry name" value="NAD(P)-bd_dom_sf"/>
</dbReference>
<name>A0AA38I8X2_9CUCU</name>
<keyword evidence="2" id="KW-0472">Membrane</keyword>
<comment type="caution">
    <text evidence="4">The sequence shown here is derived from an EMBL/GenBank/DDBJ whole genome shotgun (WGS) entry which is preliminary data.</text>
</comment>
<feature type="transmembrane region" description="Helical" evidence="2">
    <location>
        <begin position="287"/>
        <end position="305"/>
    </location>
</feature>
<accession>A0AA38I8X2</accession>
<evidence type="ECO:0000256" key="1">
    <source>
        <dbReference type="ARBA" id="ARBA00038048"/>
    </source>
</evidence>
<evidence type="ECO:0000259" key="3">
    <source>
        <dbReference type="Pfam" id="PF03435"/>
    </source>
</evidence>
<gene>
    <name evidence="4" type="ORF">Zmor_017412</name>
</gene>
<dbReference type="AlphaFoldDB" id="A0AA38I8X2"/>
<evidence type="ECO:0000256" key="2">
    <source>
        <dbReference type="SAM" id="Phobius"/>
    </source>
</evidence>
<dbReference type="Pfam" id="PF03435">
    <property type="entry name" value="Sacchrp_dh_NADP"/>
    <property type="match status" value="1"/>
</dbReference>
<dbReference type="GO" id="GO:0005811">
    <property type="term" value="C:lipid droplet"/>
    <property type="evidence" value="ECO:0007669"/>
    <property type="project" value="TreeGrafter"/>
</dbReference>
<comment type="similarity">
    <text evidence="1">Belongs to the saccharopine dehydrogenase family.</text>
</comment>
<keyword evidence="2" id="KW-0812">Transmembrane</keyword>
<dbReference type="EMBL" id="JALNTZ010000005">
    <property type="protein sequence ID" value="KAJ3651363.1"/>
    <property type="molecule type" value="Genomic_DNA"/>
</dbReference>
<feature type="domain" description="Saccharopine dehydrogenase NADP binding" evidence="3">
    <location>
        <begin position="12"/>
        <end position="147"/>
    </location>
</feature>
<dbReference type="InterPro" id="IPR005097">
    <property type="entry name" value="Sacchrp_dh_NADP-bd"/>
</dbReference>
<keyword evidence="2" id="KW-1133">Transmembrane helix</keyword>
<dbReference type="SUPFAM" id="SSF51735">
    <property type="entry name" value="NAD(P)-binding Rossmann-fold domains"/>
    <property type="match status" value="1"/>
</dbReference>
<protein>
    <recommendedName>
        <fullName evidence="3">Saccharopine dehydrogenase NADP binding domain-containing protein</fullName>
    </recommendedName>
</protein>
<dbReference type="FunFam" id="3.40.50.720:FF:000178">
    <property type="entry name" value="Saccharopine dehydrogenase-like oxidoreductase"/>
    <property type="match status" value="1"/>
</dbReference>
<dbReference type="GO" id="GO:0009247">
    <property type="term" value="P:glycolipid biosynthetic process"/>
    <property type="evidence" value="ECO:0007669"/>
    <property type="project" value="TreeGrafter"/>
</dbReference>
<dbReference type="Proteomes" id="UP001168821">
    <property type="component" value="Unassembled WGS sequence"/>
</dbReference>
<dbReference type="Gene3D" id="3.40.50.720">
    <property type="entry name" value="NAD(P)-binding Rossmann-like Domain"/>
    <property type="match status" value="1"/>
</dbReference>
<dbReference type="GO" id="GO:0005739">
    <property type="term" value="C:mitochondrion"/>
    <property type="evidence" value="ECO:0007669"/>
    <property type="project" value="TreeGrafter"/>
</dbReference>
<sequence length="438" mass="49489">MTTHEVNQKLDIVIFGATGFTGKFVIRTIAKLSKTKNRQFTWGVAGRSEEKLKQILSDCANQIEISLDGIPVIVADLKQEESLKGMARRARVIINCCGPFVYFGEPVLRACIEEGTHHLDVSAEVHYMEEMQLKYHKQAEEKGVYVISACAYQSIPVDLGIVYMQQHFTGTLNSVEAYLEYWEEGNSAPGSAFNYSTWESAIYVLANAKTLEKIRSKLFPRRLPDFEPKLQMKMLPHKSEVMNSWVFPFDGTDRPVVQRSQRYFYERHSKRPVQIETYFSVKSFTQLLLINIFALLVLVLSKFSIGRKLLLKYPETFSGGLINRTTPSEEKTENIRFSMTLYGEGWEEKLPDADHQYSTTPNQVITVKVSGRNPGYGGTAIILVLAAITLVSDIDKMPSKGGVYPPGYAFANTSLADKLNENGVKFEILQNEELSKSK</sequence>
<dbReference type="PANTHER" id="PTHR12286:SF5">
    <property type="entry name" value="SACCHAROPINE DEHYDROGENASE-LIKE OXIDOREDUCTASE"/>
    <property type="match status" value="1"/>
</dbReference>
<organism evidence="4 5">
    <name type="scientific">Zophobas morio</name>
    <dbReference type="NCBI Taxonomy" id="2755281"/>
    <lineage>
        <taxon>Eukaryota</taxon>
        <taxon>Metazoa</taxon>
        <taxon>Ecdysozoa</taxon>
        <taxon>Arthropoda</taxon>
        <taxon>Hexapoda</taxon>
        <taxon>Insecta</taxon>
        <taxon>Pterygota</taxon>
        <taxon>Neoptera</taxon>
        <taxon>Endopterygota</taxon>
        <taxon>Coleoptera</taxon>
        <taxon>Polyphaga</taxon>
        <taxon>Cucujiformia</taxon>
        <taxon>Tenebrionidae</taxon>
        <taxon>Zophobas</taxon>
    </lineage>
</organism>
<evidence type="ECO:0000313" key="4">
    <source>
        <dbReference type="EMBL" id="KAJ3651363.1"/>
    </source>
</evidence>
<dbReference type="GO" id="GO:0005886">
    <property type="term" value="C:plasma membrane"/>
    <property type="evidence" value="ECO:0007669"/>
    <property type="project" value="TreeGrafter"/>
</dbReference>